<gene>
    <name evidence="1" type="ORF">ACFX5D_03605</name>
</gene>
<keyword evidence="2" id="KW-1185">Reference proteome</keyword>
<sequence length="190" mass="21822">MILNSFLLSANMKRIASLFLLATLFYNVLGYYTMFAYQKEQTWVSSMEKIPSSEFQVIRLNASVYSFIEDTDFEYVNENVIIKNKSYHIFKKRIQNNIISLYYLRNSYGDVIGKDLNEIVDNQLFNSTPSKESPAKKILKTSLPDYIPNNTICIDFSAKTGSNSREPIINPNKELDSGYLSLSYTPPDVT</sequence>
<accession>A0ABW6HJ52</accession>
<dbReference type="Proteomes" id="UP001600039">
    <property type="component" value="Unassembled WGS sequence"/>
</dbReference>
<evidence type="ECO:0000313" key="2">
    <source>
        <dbReference type="Proteomes" id="UP001600039"/>
    </source>
</evidence>
<organism evidence="1 2">
    <name type="scientific">Flavobacterium fructosi</name>
    <dbReference type="NCBI Taxonomy" id="3230416"/>
    <lineage>
        <taxon>Bacteria</taxon>
        <taxon>Pseudomonadati</taxon>
        <taxon>Bacteroidota</taxon>
        <taxon>Flavobacteriia</taxon>
        <taxon>Flavobacteriales</taxon>
        <taxon>Flavobacteriaceae</taxon>
        <taxon>Flavobacterium</taxon>
    </lineage>
</organism>
<evidence type="ECO:0000313" key="1">
    <source>
        <dbReference type="EMBL" id="MFE3847052.1"/>
    </source>
</evidence>
<reference evidence="1 2" key="1">
    <citation type="submission" date="2024-06" db="EMBL/GenBank/DDBJ databases">
        <title>Flavobacterium spp. isolated from glacier.</title>
        <authorList>
            <person name="Han D."/>
        </authorList>
    </citation>
    <scope>NUCLEOTIDE SEQUENCE [LARGE SCALE GENOMIC DNA]</scope>
    <source>
        <strain evidence="1 2">LB3P45</strain>
    </source>
</reference>
<comment type="caution">
    <text evidence="1">The sequence shown here is derived from an EMBL/GenBank/DDBJ whole genome shotgun (WGS) entry which is preliminary data.</text>
</comment>
<protein>
    <submittedName>
        <fullName evidence="1">Uncharacterized protein</fullName>
    </submittedName>
</protein>
<name>A0ABW6HJ52_9FLAO</name>
<proteinExistence type="predicted"/>
<dbReference type="EMBL" id="JBHZQA010000002">
    <property type="protein sequence ID" value="MFE3847052.1"/>
    <property type="molecule type" value="Genomic_DNA"/>
</dbReference>